<proteinExistence type="evidence at transcript level"/>
<dbReference type="Pfam" id="PF07525">
    <property type="entry name" value="SOCS_box"/>
    <property type="match status" value="1"/>
</dbReference>
<dbReference type="CDD" id="cd09923">
    <property type="entry name" value="SH2_SOCS_family"/>
    <property type="match status" value="1"/>
</dbReference>
<reference evidence="8" key="1">
    <citation type="submission" date="2012-09" db="EMBL/GenBank/DDBJ databases">
        <authorList>
            <person name="Huang X."/>
            <person name="He M."/>
        </authorList>
    </citation>
    <scope>NUCLEOTIDE SEQUENCE</scope>
</reference>
<evidence type="ECO:0000259" key="6">
    <source>
        <dbReference type="PROSITE" id="PS50001"/>
    </source>
</evidence>
<dbReference type="GO" id="GO:0046854">
    <property type="term" value="P:phosphatidylinositol phosphate biosynthetic process"/>
    <property type="evidence" value="ECO:0007669"/>
    <property type="project" value="TreeGrafter"/>
</dbReference>
<keyword evidence="1" id="KW-0341">Growth regulation</keyword>
<dbReference type="PANTHER" id="PTHR10155">
    <property type="entry name" value="PHOSPHATIDYLINOSITOL 3-KINASE REGULATORY SUBUNIT"/>
    <property type="match status" value="1"/>
</dbReference>
<dbReference type="PROSITE" id="PS50001">
    <property type="entry name" value="SH2"/>
    <property type="match status" value="1"/>
</dbReference>
<feature type="domain" description="SOCS box" evidence="7">
    <location>
        <begin position="201"/>
        <end position="261"/>
    </location>
</feature>
<feature type="domain" description="SH2" evidence="6">
    <location>
        <begin position="98"/>
        <end position="210"/>
    </location>
</feature>
<dbReference type="InterPro" id="IPR001496">
    <property type="entry name" value="SOCS_box"/>
</dbReference>
<protein>
    <submittedName>
        <fullName evidence="8">Cytokine-induced suppressor of cytokine signaling 2</fullName>
    </submittedName>
</protein>
<dbReference type="PANTHER" id="PTHR10155:SF16">
    <property type="entry name" value="SUPPRESSOR OF CYTOKINE SIGNALING 2"/>
    <property type="match status" value="1"/>
</dbReference>
<keyword evidence="3" id="KW-0833">Ubl conjugation pathway</keyword>
<dbReference type="SUPFAM" id="SSF158235">
    <property type="entry name" value="SOCS box-like"/>
    <property type="match status" value="1"/>
</dbReference>
<dbReference type="SMART" id="SM00253">
    <property type="entry name" value="SOCS"/>
    <property type="match status" value="1"/>
</dbReference>
<organism evidence="8">
    <name type="scientific">Pinctada fucata x Pinctada maculata</name>
    <dbReference type="NCBI Taxonomy" id="329960"/>
    <lineage>
        <taxon>Eukaryota</taxon>
        <taxon>Metazoa</taxon>
        <taxon>Spiralia</taxon>
        <taxon>Lophotrochozoa</taxon>
        <taxon>Mollusca</taxon>
        <taxon>Bivalvia</taxon>
        <taxon>Autobranchia</taxon>
        <taxon>Pteriomorphia</taxon>
        <taxon>Pterioida</taxon>
        <taxon>Pterioidea</taxon>
        <taxon>Pteriidae</taxon>
        <taxon>Pinctada</taxon>
    </lineage>
</organism>
<name>L0AQF3_9BIVA</name>
<reference evidence="8" key="2">
    <citation type="journal article" date="2013" name="Fish Shellfish Immunol.">
        <title>Gene cloning and function analysis of cytokine-induced suppressor of cytokine signaling (SOCS) from pearl oyster Pinctada fucata.</title>
        <authorList>
            <person name="Liu W.G."/>
            <person name="Huang X.D."/>
            <person name="Wang Q."/>
            <person name="Zhao M."/>
            <person name="Wu S.Z."/>
            <person name="He M.X."/>
        </authorList>
    </citation>
    <scope>NUCLEOTIDE SEQUENCE</scope>
</reference>
<dbReference type="GO" id="GO:0046935">
    <property type="term" value="F:1-phosphatidylinositol-3-kinase regulator activity"/>
    <property type="evidence" value="ECO:0007669"/>
    <property type="project" value="TreeGrafter"/>
</dbReference>
<evidence type="ECO:0000313" key="8">
    <source>
        <dbReference type="EMBL" id="AFZ76970.1"/>
    </source>
</evidence>
<sequence length="262" mass="30472">MKYLRRSCCGDVLASRSMSPRTLFCMSREDHCEFEGCEFGECDQNVTKERLGVMQTLSTHNAKINDKDEDGDKETLYYCEKDIRVHTVSCDRLIQTGWYYQSMSSPEAKKLLKHHPVGTFLIRDSSDPKFLYSVSVKTPRGTTSVRIIYHRGTFQLDCEDKIRNKMPKFDCVVRLVDFYVRLSLSDRNHICRWMESSGRKDLPISLKKPRLEKTLDLKHLCRLAITRSFPLTTNVTKVKKCVDSLPVPGMIKDYLKDYPYLN</sequence>
<dbReference type="PROSITE" id="PS50225">
    <property type="entry name" value="SOCS"/>
    <property type="match status" value="1"/>
</dbReference>
<dbReference type="GO" id="GO:0009968">
    <property type="term" value="P:negative regulation of signal transduction"/>
    <property type="evidence" value="ECO:0007669"/>
    <property type="project" value="UniProtKB-KW"/>
</dbReference>
<dbReference type="EMBL" id="JX863900">
    <property type="protein sequence ID" value="AFZ76970.1"/>
    <property type="molecule type" value="mRNA"/>
</dbReference>
<evidence type="ECO:0000256" key="3">
    <source>
        <dbReference type="ARBA" id="ARBA00022786"/>
    </source>
</evidence>
<dbReference type="Pfam" id="PF00017">
    <property type="entry name" value="SH2"/>
    <property type="match status" value="1"/>
</dbReference>
<dbReference type="InterPro" id="IPR036036">
    <property type="entry name" value="SOCS_box-like_dom_sf"/>
</dbReference>
<evidence type="ECO:0000256" key="4">
    <source>
        <dbReference type="ARBA" id="ARBA00022999"/>
    </source>
</evidence>
<dbReference type="InterPro" id="IPR000980">
    <property type="entry name" value="SH2"/>
</dbReference>
<dbReference type="Gene3D" id="3.30.505.10">
    <property type="entry name" value="SH2 domain"/>
    <property type="match status" value="1"/>
</dbReference>
<evidence type="ECO:0000256" key="1">
    <source>
        <dbReference type="ARBA" id="ARBA00022604"/>
    </source>
</evidence>
<dbReference type="Gene3D" id="1.10.750.20">
    <property type="entry name" value="SOCS box"/>
    <property type="match status" value="1"/>
</dbReference>
<dbReference type="AlphaFoldDB" id="L0AQF3"/>
<dbReference type="SMART" id="SM00969">
    <property type="entry name" value="SOCS_box"/>
    <property type="match status" value="1"/>
</dbReference>
<dbReference type="SMART" id="SM00252">
    <property type="entry name" value="SH2"/>
    <property type="match status" value="1"/>
</dbReference>
<gene>
    <name evidence="8" type="primary">SOCS-2</name>
</gene>
<accession>L0AQF3</accession>
<dbReference type="SUPFAM" id="SSF55550">
    <property type="entry name" value="SH2 domain"/>
    <property type="match status" value="1"/>
</dbReference>
<evidence type="ECO:0000259" key="7">
    <source>
        <dbReference type="PROSITE" id="PS50225"/>
    </source>
</evidence>
<dbReference type="GO" id="GO:0035556">
    <property type="term" value="P:intracellular signal transduction"/>
    <property type="evidence" value="ECO:0007669"/>
    <property type="project" value="InterPro"/>
</dbReference>
<dbReference type="GO" id="GO:0005942">
    <property type="term" value="C:phosphatidylinositol 3-kinase complex"/>
    <property type="evidence" value="ECO:0007669"/>
    <property type="project" value="TreeGrafter"/>
</dbReference>
<evidence type="ECO:0000256" key="5">
    <source>
        <dbReference type="PROSITE-ProRule" id="PRU00191"/>
    </source>
</evidence>
<keyword evidence="4 5" id="KW-0727">SH2 domain</keyword>
<dbReference type="InterPro" id="IPR036860">
    <property type="entry name" value="SH2_dom_sf"/>
</dbReference>
<evidence type="ECO:0000256" key="2">
    <source>
        <dbReference type="ARBA" id="ARBA00022700"/>
    </source>
</evidence>
<keyword evidence="2" id="KW-0734">Signal transduction inhibitor</keyword>